<dbReference type="InterPro" id="IPR051205">
    <property type="entry name" value="UbiH/COQ6_monooxygenase"/>
</dbReference>
<dbReference type="PRINTS" id="PR00420">
    <property type="entry name" value="RNGMNOXGNASE"/>
</dbReference>
<dbReference type="Proteomes" id="UP001156903">
    <property type="component" value="Unassembled WGS sequence"/>
</dbReference>
<gene>
    <name evidence="9" type="primary">visC</name>
    <name evidence="9" type="ORF">GCM10007935_21670</name>
</gene>
<dbReference type="NCBIfam" id="NF006593">
    <property type="entry name" value="PRK09126.1"/>
    <property type="match status" value="1"/>
</dbReference>
<accession>A0ABQ6C470</accession>
<evidence type="ECO:0000256" key="1">
    <source>
        <dbReference type="ARBA" id="ARBA00001974"/>
    </source>
</evidence>
<dbReference type="InterPro" id="IPR036188">
    <property type="entry name" value="FAD/NAD-bd_sf"/>
</dbReference>
<dbReference type="PANTHER" id="PTHR43876:SF25">
    <property type="entry name" value="MONOOXYGENASE NMA2164"/>
    <property type="match status" value="1"/>
</dbReference>
<keyword evidence="4" id="KW-0285">Flavoprotein</keyword>
<keyword evidence="10" id="KW-1185">Reference proteome</keyword>
<dbReference type="Gene3D" id="3.50.50.60">
    <property type="entry name" value="FAD/NAD(P)-binding domain"/>
    <property type="match status" value="2"/>
</dbReference>
<keyword evidence="5" id="KW-0274">FAD</keyword>
<dbReference type="Pfam" id="PF01494">
    <property type="entry name" value="FAD_binding_3"/>
    <property type="match status" value="1"/>
</dbReference>
<comment type="pathway">
    <text evidence="2">Cofactor biosynthesis; ubiquinone biosynthesis.</text>
</comment>
<feature type="domain" description="FAD-binding" evidence="8">
    <location>
        <begin position="3"/>
        <end position="353"/>
    </location>
</feature>
<dbReference type="InterPro" id="IPR002938">
    <property type="entry name" value="FAD-bd"/>
</dbReference>
<organism evidence="9 10">
    <name type="scientific">Hydrogenophaga electricum</name>
    <dbReference type="NCBI Taxonomy" id="1230953"/>
    <lineage>
        <taxon>Bacteria</taxon>
        <taxon>Pseudomonadati</taxon>
        <taxon>Pseudomonadota</taxon>
        <taxon>Betaproteobacteria</taxon>
        <taxon>Burkholderiales</taxon>
        <taxon>Comamonadaceae</taxon>
        <taxon>Hydrogenophaga</taxon>
    </lineage>
</organism>
<dbReference type="RefSeq" id="WP_284307798.1">
    <property type="nucleotide sequence ID" value="NZ_BSPB01000015.1"/>
</dbReference>
<keyword evidence="7" id="KW-0503">Monooxygenase</keyword>
<comment type="cofactor">
    <cofactor evidence="1">
        <name>FAD</name>
        <dbReference type="ChEBI" id="CHEBI:57692"/>
    </cofactor>
</comment>
<evidence type="ECO:0000256" key="5">
    <source>
        <dbReference type="ARBA" id="ARBA00022827"/>
    </source>
</evidence>
<evidence type="ECO:0000256" key="3">
    <source>
        <dbReference type="ARBA" id="ARBA00005349"/>
    </source>
</evidence>
<evidence type="ECO:0000256" key="2">
    <source>
        <dbReference type="ARBA" id="ARBA00004749"/>
    </source>
</evidence>
<comment type="caution">
    <text evidence="9">The sequence shown here is derived from an EMBL/GenBank/DDBJ whole genome shotgun (WGS) entry which is preliminary data.</text>
</comment>
<comment type="similarity">
    <text evidence="3">Belongs to the UbiH/COQ6 family.</text>
</comment>
<dbReference type="PANTHER" id="PTHR43876">
    <property type="entry name" value="UBIQUINONE BIOSYNTHESIS MONOOXYGENASE COQ6, MITOCHONDRIAL"/>
    <property type="match status" value="1"/>
</dbReference>
<proteinExistence type="inferred from homology"/>
<evidence type="ECO:0000256" key="6">
    <source>
        <dbReference type="ARBA" id="ARBA00023002"/>
    </source>
</evidence>
<dbReference type="InterPro" id="IPR010971">
    <property type="entry name" value="UbiH/COQ6"/>
</dbReference>
<evidence type="ECO:0000256" key="7">
    <source>
        <dbReference type="ARBA" id="ARBA00023033"/>
    </source>
</evidence>
<evidence type="ECO:0000256" key="4">
    <source>
        <dbReference type="ARBA" id="ARBA00022630"/>
    </source>
</evidence>
<name>A0ABQ6C470_9BURK</name>
<keyword evidence="6" id="KW-0560">Oxidoreductase</keyword>
<dbReference type="EMBL" id="BSPB01000015">
    <property type="protein sequence ID" value="GLS14735.1"/>
    <property type="molecule type" value="Genomic_DNA"/>
</dbReference>
<dbReference type="NCBIfam" id="TIGR01988">
    <property type="entry name" value="Ubi-OHases"/>
    <property type="match status" value="1"/>
</dbReference>
<reference evidence="10" key="1">
    <citation type="journal article" date="2019" name="Int. J. Syst. Evol. Microbiol.">
        <title>The Global Catalogue of Microorganisms (GCM) 10K type strain sequencing project: providing services to taxonomists for standard genome sequencing and annotation.</title>
        <authorList>
            <consortium name="The Broad Institute Genomics Platform"/>
            <consortium name="The Broad Institute Genome Sequencing Center for Infectious Disease"/>
            <person name="Wu L."/>
            <person name="Ma J."/>
        </authorList>
    </citation>
    <scope>NUCLEOTIDE SEQUENCE [LARGE SCALE GENOMIC DNA]</scope>
    <source>
        <strain evidence="10">NBRC 109341</strain>
    </source>
</reference>
<evidence type="ECO:0000313" key="9">
    <source>
        <dbReference type="EMBL" id="GLS14735.1"/>
    </source>
</evidence>
<evidence type="ECO:0000313" key="10">
    <source>
        <dbReference type="Proteomes" id="UP001156903"/>
    </source>
</evidence>
<protein>
    <recommendedName>
        <fullName evidence="8">FAD-binding domain-containing protein</fullName>
    </recommendedName>
</protein>
<evidence type="ECO:0000259" key="8">
    <source>
        <dbReference type="Pfam" id="PF01494"/>
    </source>
</evidence>
<dbReference type="SUPFAM" id="SSF51905">
    <property type="entry name" value="FAD/NAD(P)-binding domain"/>
    <property type="match status" value="1"/>
</dbReference>
<sequence>MHCDVLITGAGPAGLSLARALRGSGLRVTLVESQTVAALQAPAFDGREIALTQHSAGLLRQLGIWEHLETGAVAPLRDALVLNGGPGRRQGRMVISHQLSPRSELGYLVGNHHIRRAAFEAALAPADDSGAPPELIDGLQVGPIDTRGDRCQVTLSDGRTLHTRLLVAADSRHSSTRRAVGISAQLHDYGRTMLVCAMTHEQPHHETAWEWFDHGQTLALLPMNPCPDTGRPRSSAVLTLPHQALQPLLTMEAAAFGQAMTERFHHQLGPMHLASTRHAYPLVGVWPGGLVSQRFAAVGDAAVGMHPVTAHGFNLGLRSIDTLARLLRQAHAGGRDIADPALLRSYERTHRHASRGLYLATHAVASLYTREEAPARLLRQALVDLGERFTPFKRAVAASLTGLH</sequence>